<dbReference type="EMBL" id="BART01025247">
    <property type="protein sequence ID" value="GAG98548.1"/>
    <property type="molecule type" value="Genomic_DNA"/>
</dbReference>
<gene>
    <name evidence="1" type="ORF">S01H4_45362</name>
</gene>
<dbReference type="AlphaFoldDB" id="X1CR50"/>
<accession>X1CR50</accession>
<feature type="non-terminal residue" evidence="1">
    <location>
        <position position="140"/>
    </location>
</feature>
<name>X1CR50_9ZZZZ</name>
<organism evidence="1">
    <name type="scientific">marine sediment metagenome</name>
    <dbReference type="NCBI Taxonomy" id="412755"/>
    <lineage>
        <taxon>unclassified sequences</taxon>
        <taxon>metagenomes</taxon>
        <taxon>ecological metagenomes</taxon>
    </lineage>
</organism>
<proteinExistence type="predicted"/>
<comment type="caution">
    <text evidence="1">The sequence shown here is derived from an EMBL/GenBank/DDBJ whole genome shotgun (WGS) entry which is preliminary data.</text>
</comment>
<sequence length="140" mass="15990">MKITDIQNVVELLKLAKFGEEGDDEKERKKPELEAKSFALPDHLTNVLPLITVDGSYSFLFSFLGAETWIVLFRIAITEYCIELKKDKIHYCIKTAPQIYDHLNLISFNESVLSSQPSVFTTISEIASRFQDRKAQIFAS</sequence>
<evidence type="ECO:0000313" key="1">
    <source>
        <dbReference type="EMBL" id="GAG98548.1"/>
    </source>
</evidence>
<reference evidence="1" key="1">
    <citation type="journal article" date="2014" name="Front. Microbiol.">
        <title>High frequency of phylogenetically diverse reductive dehalogenase-homologous genes in deep subseafloor sedimentary metagenomes.</title>
        <authorList>
            <person name="Kawai M."/>
            <person name="Futagami T."/>
            <person name="Toyoda A."/>
            <person name="Takaki Y."/>
            <person name="Nishi S."/>
            <person name="Hori S."/>
            <person name="Arai W."/>
            <person name="Tsubouchi T."/>
            <person name="Morono Y."/>
            <person name="Uchiyama I."/>
            <person name="Ito T."/>
            <person name="Fujiyama A."/>
            <person name="Inagaki F."/>
            <person name="Takami H."/>
        </authorList>
    </citation>
    <scope>NUCLEOTIDE SEQUENCE</scope>
    <source>
        <strain evidence="1">Expedition CK06-06</strain>
    </source>
</reference>
<evidence type="ECO:0008006" key="2">
    <source>
        <dbReference type="Google" id="ProtNLM"/>
    </source>
</evidence>
<protein>
    <recommendedName>
        <fullName evidence="2">NurA domain-containing protein</fullName>
    </recommendedName>
</protein>